<sequence>MNAYTNQPSAPFFGLGFDMSPAVARAMSLTCVRAAPGSTVWIPEPRGEESMSWGYALMVALSREIRAG</sequence>
<reference evidence="1 2" key="1">
    <citation type="submission" date="2018-06" db="EMBL/GenBank/DDBJ databases">
        <title>Complete genome of Desulfovibrio indonesiensis P37SLT.</title>
        <authorList>
            <person name="Crispim J.S."/>
            <person name="Vidigal P.M.P."/>
            <person name="Silva L.C.F."/>
            <person name="Laguardia C.N."/>
            <person name="Araujo L.C."/>
            <person name="Dias R.S."/>
            <person name="Sousa M.P."/>
            <person name="Paula S.O."/>
            <person name="Silva C."/>
        </authorList>
    </citation>
    <scope>NUCLEOTIDE SEQUENCE [LARGE SCALE GENOMIC DNA]</scope>
    <source>
        <strain evidence="1 2">P37SLT</strain>
    </source>
</reference>
<proteinExistence type="predicted"/>
<accession>A0A7M3ME08</accession>
<keyword evidence="2" id="KW-1185">Reference proteome</keyword>
<name>A0A7M3ME08_9BACT</name>
<evidence type="ECO:0000313" key="1">
    <source>
        <dbReference type="EMBL" id="TVM17058.1"/>
    </source>
</evidence>
<dbReference type="RefSeq" id="WP_144303017.1">
    <property type="nucleotide sequence ID" value="NZ_QMIE01000008.1"/>
</dbReference>
<dbReference type="OrthoDB" id="5465269at2"/>
<dbReference type="Proteomes" id="UP000448292">
    <property type="component" value="Unassembled WGS sequence"/>
</dbReference>
<comment type="caution">
    <text evidence="1">The sequence shown here is derived from an EMBL/GenBank/DDBJ whole genome shotgun (WGS) entry which is preliminary data.</text>
</comment>
<organism evidence="1 2">
    <name type="scientific">Oceanidesulfovibrio indonesiensis</name>
    <dbReference type="NCBI Taxonomy" id="54767"/>
    <lineage>
        <taxon>Bacteria</taxon>
        <taxon>Pseudomonadati</taxon>
        <taxon>Thermodesulfobacteriota</taxon>
        <taxon>Desulfovibrionia</taxon>
        <taxon>Desulfovibrionales</taxon>
        <taxon>Desulfovibrionaceae</taxon>
        <taxon>Oceanidesulfovibrio</taxon>
    </lineage>
</organism>
<protein>
    <submittedName>
        <fullName evidence="1">Uncharacterized protein</fullName>
    </submittedName>
</protein>
<gene>
    <name evidence="1" type="ORF">DPQ33_09660</name>
</gene>
<dbReference type="EMBL" id="QMIE01000008">
    <property type="protein sequence ID" value="TVM17058.1"/>
    <property type="molecule type" value="Genomic_DNA"/>
</dbReference>
<dbReference type="AlphaFoldDB" id="A0A7M3ME08"/>
<evidence type="ECO:0000313" key="2">
    <source>
        <dbReference type="Proteomes" id="UP000448292"/>
    </source>
</evidence>